<keyword evidence="1" id="KW-0805">Transcription regulation</keyword>
<evidence type="ECO:0000313" key="5">
    <source>
        <dbReference type="Proteomes" id="UP000287394"/>
    </source>
</evidence>
<dbReference type="Pfam" id="PF01381">
    <property type="entry name" value="HTH_3"/>
    <property type="match status" value="1"/>
</dbReference>
<dbReference type="GO" id="GO:0003700">
    <property type="term" value="F:DNA-binding transcription factor activity"/>
    <property type="evidence" value="ECO:0007669"/>
    <property type="project" value="TreeGrafter"/>
</dbReference>
<dbReference type="InterPro" id="IPR001387">
    <property type="entry name" value="Cro/C1-type_HTH"/>
</dbReference>
<dbReference type="OrthoDB" id="337567at2"/>
<gene>
    <name evidence="4" type="ORF">CCAX7_46470</name>
</gene>
<dbReference type="GO" id="GO:0003677">
    <property type="term" value="F:DNA binding"/>
    <property type="evidence" value="ECO:0007669"/>
    <property type="project" value="UniProtKB-KW"/>
</dbReference>
<evidence type="ECO:0000256" key="2">
    <source>
        <dbReference type="ARBA" id="ARBA00023125"/>
    </source>
</evidence>
<dbReference type="PANTHER" id="PTHR46797:SF23">
    <property type="entry name" value="HTH-TYPE TRANSCRIPTIONAL REGULATOR SUTR"/>
    <property type="match status" value="1"/>
</dbReference>
<evidence type="ECO:0000256" key="3">
    <source>
        <dbReference type="ARBA" id="ARBA00023163"/>
    </source>
</evidence>
<dbReference type="InterPro" id="IPR010982">
    <property type="entry name" value="Lambda_DNA-bd_dom_sf"/>
</dbReference>
<dbReference type="SUPFAM" id="SSF47413">
    <property type="entry name" value="lambda repressor-like DNA-binding domains"/>
    <property type="match status" value="1"/>
</dbReference>
<dbReference type="CDD" id="cd00093">
    <property type="entry name" value="HTH_XRE"/>
    <property type="match status" value="1"/>
</dbReference>
<dbReference type="AlphaFoldDB" id="A0A402D4Y3"/>
<evidence type="ECO:0000256" key="1">
    <source>
        <dbReference type="ARBA" id="ARBA00023015"/>
    </source>
</evidence>
<protein>
    <submittedName>
        <fullName evidence="4">Uncharacterized protein</fullName>
    </submittedName>
</protein>
<name>A0A402D4Y3_9BACT</name>
<sequence>MEKRSALAIKVGQAVRRIRKEQNRSQELFADDCGINRTYMGNIERGEKVISIDMAKKIATNLGLTLAQFFALIEE</sequence>
<keyword evidence="5" id="KW-1185">Reference proteome</keyword>
<dbReference type="RefSeq" id="WP_119324583.1">
    <property type="nucleotide sequence ID" value="NZ_AP025739.1"/>
</dbReference>
<proteinExistence type="predicted"/>
<dbReference type="Proteomes" id="UP000287394">
    <property type="component" value="Chromosome"/>
</dbReference>
<dbReference type="KEGG" id="ccot:CCAX7_46470"/>
<keyword evidence="3" id="KW-0804">Transcription</keyword>
<dbReference type="SMART" id="SM00530">
    <property type="entry name" value="HTH_XRE"/>
    <property type="match status" value="1"/>
</dbReference>
<accession>A0A402D4Y3</accession>
<organism evidence="4 5">
    <name type="scientific">Capsulimonas corticalis</name>
    <dbReference type="NCBI Taxonomy" id="2219043"/>
    <lineage>
        <taxon>Bacteria</taxon>
        <taxon>Bacillati</taxon>
        <taxon>Armatimonadota</taxon>
        <taxon>Armatimonadia</taxon>
        <taxon>Capsulimonadales</taxon>
        <taxon>Capsulimonadaceae</taxon>
        <taxon>Capsulimonas</taxon>
    </lineage>
</organism>
<dbReference type="InterPro" id="IPR050807">
    <property type="entry name" value="TransReg_Diox_bact_type"/>
</dbReference>
<dbReference type="GO" id="GO:0005829">
    <property type="term" value="C:cytosol"/>
    <property type="evidence" value="ECO:0007669"/>
    <property type="project" value="TreeGrafter"/>
</dbReference>
<keyword evidence="2" id="KW-0238">DNA-binding</keyword>
<dbReference type="PROSITE" id="PS50943">
    <property type="entry name" value="HTH_CROC1"/>
    <property type="match status" value="1"/>
</dbReference>
<reference evidence="4 5" key="1">
    <citation type="journal article" date="2019" name="Int. J. Syst. Evol. Microbiol.">
        <title>Capsulimonas corticalis gen. nov., sp. nov., an aerobic capsulated bacterium, of a novel bacterial order, Capsulimonadales ord. nov., of the class Armatimonadia of the phylum Armatimonadetes.</title>
        <authorList>
            <person name="Li J."/>
            <person name="Kudo C."/>
            <person name="Tonouchi A."/>
        </authorList>
    </citation>
    <scope>NUCLEOTIDE SEQUENCE [LARGE SCALE GENOMIC DNA]</scope>
    <source>
        <strain evidence="4 5">AX-7</strain>
    </source>
</reference>
<dbReference type="Gene3D" id="1.10.260.40">
    <property type="entry name" value="lambda repressor-like DNA-binding domains"/>
    <property type="match status" value="1"/>
</dbReference>
<dbReference type="EMBL" id="AP025739">
    <property type="protein sequence ID" value="BDI32596.1"/>
    <property type="molecule type" value="Genomic_DNA"/>
</dbReference>
<dbReference type="PANTHER" id="PTHR46797">
    <property type="entry name" value="HTH-TYPE TRANSCRIPTIONAL REGULATOR"/>
    <property type="match status" value="1"/>
</dbReference>
<evidence type="ECO:0000313" key="4">
    <source>
        <dbReference type="EMBL" id="BDI32596.1"/>
    </source>
</evidence>